<evidence type="ECO:0000313" key="2">
    <source>
        <dbReference type="EMBL" id="GLC58048.1"/>
    </source>
</evidence>
<feature type="region of interest" description="Disordered" evidence="1">
    <location>
        <begin position="35"/>
        <end position="72"/>
    </location>
</feature>
<proteinExistence type="predicted"/>
<dbReference type="AlphaFoldDB" id="A0A9W6F6G2"/>
<evidence type="ECO:0000256" key="1">
    <source>
        <dbReference type="SAM" id="MobiDB-lite"/>
    </source>
</evidence>
<sequence>MEAQYSDAEFSDILCAFAEVDDMLIASLIDTRPAPEGLQNAQSSTPEARRASPPSLGESNTISAPQLPVGGDFQALQTPSASPLQTYTFYGSGPLLQLSSQAQLAPMESQLPGHQQPQLPPQHSTQINLEPREPPLPYLVQTPSSSLSMDLSFGATGATSGSHGQPRGSMDTSSPGGGGGGDGGAAAIAPNFSGVSGGISEYDGDGCGCWSSALSISVPPPPPRPPQQGFGSDGAHAAAPPLPLPPQLLQWPAGALVTTDGSGTVVWAPVARLPPPPAAAAAAAATPSGMATGPSYDVHSQRAQVQTLPPASLLPLMVPSETAAGVAFQASSAPGLQPGLGLLGLGQGPGPGPGPGPGSAVAAGPAQAQVSEQARGPGPEPTAQLPAAAVGGGWGTVAGAAGAGVAPRGMAPPFSGAGAAAAVTAAAAAGAGAAVPLAPASAQGYHFGGGGLHAAAADRPAPAGTAAAAVAAAGAVTAAAVAATAAAGGHCGPTLRSVAGQAGPAAPPPGTVAAAAATTTSGGVSGAALLAQLVAEAAAGGWAAVATGLAPLPPAQGRTAEELLAGLDLQEVFAPPKPSHAKRIRGHVRRAADLKAALADRVRAIQRLAAQNADLRGRAKVLELVVRCRDEQLRLLRNHRTSADGRVYYVEQLGVGMGGGAGGAAGVGGGGEGGGEGGGGGGGALVPYIGTNAAALATMPATELLQMFRRIVADVSASLAAVENRDESASPAAAEATDPRNRKPTRGWSQPSPPPDDATAPVPAPVTAGPEAGVGHSGGDNAAMQLAMTMTTGTLPGPVVAAAAGGGASVGRPGSMARLRGQMALFRNLLRYLGLVNEEACKFADTTLTGETAAPEPGHWLRVVMALGLNQQQLADAAALHTCWQDWLARIHAERRSVTSALDALLSINRYGATYLESVGRYGTDRDAIHKIHANVMRERILLVLTGEVFCCHILTDIQWARAIVHSYPYILDVWELVRAASQLYYATTRGLMSASLSSS</sequence>
<organism evidence="2 3">
    <name type="scientific">Pleodorina starrii</name>
    <dbReference type="NCBI Taxonomy" id="330485"/>
    <lineage>
        <taxon>Eukaryota</taxon>
        <taxon>Viridiplantae</taxon>
        <taxon>Chlorophyta</taxon>
        <taxon>core chlorophytes</taxon>
        <taxon>Chlorophyceae</taxon>
        <taxon>CS clade</taxon>
        <taxon>Chlamydomonadales</taxon>
        <taxon>Volvocaceae</taxon>
        <taxon>Pleodorina</taxon>
    </lineage>
</organism>
<feature type="region of interest" description="Disordered" evidence="1">
    <location>
        <begin position="722"/>
        <end position="780"/>
    </location>
</feature>
<feature type="region of interest" description="Disordered" evidence="1">
    <location>
        <begin position="339"/>
        <end position="388"/>
    </location>
</feature>
<comment type="caution">
    <text evidence="2">The sequence shown here is derived from an EMBL/GenBank/DDBJ whole genome shotgun (WGS) entry which is preliminary data.</text>
</comment>
<feature type="region of interest" description="Disordered" evidence="1">
    <location>
        <begin position="108"/>
        <end position="185"/>
    </location>
</feature>
<feature type="compositionally biased region" description="Low complexity" evidence="1">
    <location>
        <begin position="358"/>
        <end position="371"/>
    </location>
</feature>
<protein>
    <submittedName>
        <fullName evidence="2">Uncharacterized protein</fullName>
    </submittedName>
</protein>
<accession>A0A9W6F6G2</accession>
<dbReference type="Proteomes" id="UP001165080">
    <property type="component" value="Unassembled WGS sequence"/>
</dbReference>
<feature type="compositionally biased region" description="Low complexity" evidence="1">
    <location>
        <begin position="757"/>
        <end position="774"/>
    </location>
</feature>
<feature type="compositionally biased region" description="Gly residues" evidence="1">
    <location>
        <begin position="175"/>
        <end position="184"/>
    </location>
</feature>
<dbReference type="EMBL" id="BRXU01000021">
    <property type="protein sequence ID" value="GLC58048.1"/>
    <property type="molecule type" value="Genomic_DNA"/>
</dbReference>
<gene>
    <name evidence="2" type="primary">PLEST011386</name>
    <name evidence="2" type="ORF">PLESTB_001312400</name>
</gene>
<keyword evidence="3" id="KW-1185">Reference proteome</keyword>
<name>A0A9W6F6G2_9CHLO</name>
<reference evidence="2 3" key="1">
    <citation type="journal article" date="2023" name="Commun. Biol.">
        <title>Reorganization of the ancestral sex-determining regions during the evolution of trioecy in Pleodorina starrii.</title>
        <authorList>
            <person name="Takahashi K."/>
            <person name="Suzuki S."/>
            <person name="Kawai-Toyooka H."/>
            <person name="Yamamoto K."/>
            <person name="Hamaji T."/>
            <person name="Ootsuki R."/>
            <person name="Yamaguchi H."/>
            <person name="Kawachi M."/>
            <person name="Higashiyama T."/>
            <person name="Nozaki H."/>
        </authorList>
    </citation>
    <scope>NUCLEOTIDE SEQUENCE [LARGE SCALE GENOMIC DNA]</scope>
    <source>
        <strain evidence="2 3">NIES-4479</strain>
    </source>
</reference>
<feature type="region of interest" description="Disordered" evidence="1">
    <location>
        <begin position="218"/>
        <end position="243"/>
    </location>
</feature>
<evidence type="ECO:0000313" key="3">
    <source>
        <dbReference type="Proteomes" id="UP001165080"/>
    </source>
</evidence>
<feature type="compositionally biased region" description="Low complexity" evidence="1">
    <location>
        <begin position="108"/>
        <end position="123"/>
    </location>
</feature>